<evidence type="ECO:0000313" key="3">
    <source>
        <dbReference type="Proteomes" id="UP001501729"/>
    </source>
</evidence>
<evidence type="ECO:0000313" key="2">
    <source>
        <dbReference type="EMBL" id="GAA5059249.1"/>
    </source>
</evidence>
<dbReference type="PROSITE" id="PS51257">
    <property type="entry name" value="PROKAR_LIPOPROTEIN"/>
    <property type="match status" value="1"/>
</dbReference>
<organism evidence="2 3">
    <name type="scientific">Haladaptatus pallidirubidus</name>
    <dbReference type="NCBI Taxonomy" id="1008152"/>
    <lineage>
        <taxon>Archaea</taxon>
        <taxon>Methanobacteriati</taxon>
        <taxon>Methanobacteriota</taxon>
        <taxon>Stenosarchaea group</taxon>
        <taxon>Halobacteria</taxon>
        <taxon>Halobacteriales</taxon>
        <taxon>Haladaptataceae</taxon>
        <taxon>Haladaptatus</taxon>
    </lineage>
</organism>
<feature type="region of interest" description="Disordered" evidence="1">
    <location>
        <begin position="26"/>
        <end position="46"/>
    </location>
</feature>
<evidence type="ECO:0000256" key="1">
    <source>
        <dbReference type="SAM" id="MobiDB-lite"/>
    </source>
</evidence>
<reference evidence="2 3" key="1">
    <citation type="journal article" date="2019" name="Int. J. Syst. Evol. Microbiol.">
        <title>The Global Catalogue of Microorganisms (GCM) 10K type strain sequencing project: providing services to taxonomists for standard genome sequencing and annotation.</title>
        <authorList>
            <consortium name="The Broad Institute Genomics Platform"/>
            <consortium name="The Broad Institute Genome Sequencing Center for Infectious Disease"/>
            <person name="Wu L."/>
            <person name="Ma J."/>
        </authorList>
    </citation>
    <scope>NUCLEOTIDE SEQUENCE [LARGE SCALE GENOMIC DNA]</scope>
    <source>
        <strain evidence="2 3">JCM 17504</strain>
    </source>
</reference>
<feature type="compositionally biased region" description="Low complexity" evidence="1">
    <location>
        <begin position="30"/>
        <end position="43"/>
    </location>
</feature>
<dbReference type="Proteomes" id="UP001501729">
    <property type="component" value="Unassembled WGS sequence"/>
</dbReference>
<protein>
    <submittedName>
        <fullName evidence="2">Uncharacterized protein</fullName>
    </submittedName>
</protein>
<comment type="caution">
    <text evidence="2">The sequence shown here is derived from an EMBL/GenBank/DDBJ whole genome shotgun (WGS) entry which is preliminary data.</text>
</comment>
<keyword evidence="3" id="KW-1185">Reference proteome</keyword>
<dbReference type="AlphaFoldDB" id="A0AAV3UN44"/>
<feature type="compositionally biased region" description="Basic and acidic residues" evidence="1">
    <location>
        <begin position="95"/>
        <end position="107"/>
    </location>
</feature>
<feature type="region of interest" description="Disordered" evidence="1">
    <location>
        <begin position="95"/>
        <end position="117"/>
    </location>
</feature>
<name>A0AAV3UN44_9EURY</name>
<dbReference type="RefSeq" id="WP_227773620.1">
    <property type="nucleotide sequence ID" value="NZ_BAABKX010000018.1"/>
</dbReference>
<accession>A0AAV3UN44</accession>
<sequence length="277" mass="30714">MRRALLAIALSLLLSTAGCSTFLGIDGRNPDSNPATTTTSPSSELVPGLSTDGLTNRFDLVDAHSRVLQEDSYTMRVRSVGKLDGNVSYRYNATERRGENGSHHDFAVRQTTNSSTRIRSYRKGVWSNGDLRLSMQERNDNTTYRRGSVGHLNPSQNNPPLYSQNRNQLQSLLLAFDVTSVKRIDADSGTPRYRVTASELANRDALSHYLESVANASLVFVVDTWGLIHQYQFEATGMADDQPARITESMRISDIGRTTVSRPSWYGQAMETGNSSR</sequence>
<dbReference type="Pfam" id="PF24381">
    <property type="entry name" value="DUF7537"/>
    <property type="match status" value="1"/>
</dbReference>
<dbReference type="InterPro" id="IPR055959">
    <property type="entry name" value="DUF7537"/>
</dbReference>
<dbReference type="EMBL" id="BAABKX010000018">
    <property type="protein sequence ID" value="GAA5059249.1"/>
    <property type="molecule type" value="Genomic_DNA"/>
</dbReference>
<proteinExistence type="predicted"/>
<dbReference type="GeneID" id="68613830"/>
<gene>
    <name evidence="2" type="ORF">GCM10025751_43020</name>
</gene>